<evidence type="ECO:0000313" key="3">
    <source>
        <dbReference type="EMBL" id="MBM2615952.1"/>
    </source>
</evidence>
<dbReference type="SUPFAM" id="SSF52540">
    <property type="entry name" value="P-loop containing nucleoside triphosphate hydrolases"/>
    <property type="match status" value="1"/>
</dbReference>
<gene>
    <name evidence="3" type="ORF">JIG36_10330</name>
</gene>
<proteinExistence type="predicted"/>
<sequence>MPPTRTTESETAGSEEGWLWSTPEEFRTRLSELAERTLRDDPGLQAALARWRDELIVPQLIETVDHRAAKLLARTNRELDDVAQKRQALDDYTGTRESAEFGQFGRRLALGAGVLSVLAFPVWVWQTWPALSTWAGGPLAVLLTLLSGIMVGAVGVVLFVLGQPDRPPRRYLRPATDGDIGFDLASASLLGALVIGYLIALWQLLTDTIRHVGPVWAAVIWIVPGAFALWFGGLAVFLLAKSEFPRGRKVRGACLLLASVAGAVAVWGLLTPLEPIPPHVPEIAALAVALVIGSAGPAFLRLLLARIRRLLADTAMRMAPGSSVATALRTEHERKLRSLQHDIDVAEQRWEDAARPLLIQRLQAEIAQRVSPGFATTLDEISPHGLQQMRGPDYIVHTRSFDRLSAEISGLSGGAVGLAGPRGVGKSSLLDQYRAGRITEAGTAGRQLVVTESVPVTYEPKEYVLYLYGRLCEEVAAFAGPPPGTRRRRAPGRHLGPVAAVGLVWMVAVVVGTGRWSGLDYRPPSWLASGWLALAVTGILAGAIALGAGTRRMTDDLSTEEGDPADLADLRQRAERRLRTIRFQQKETFGSTGKVRLPFAAERGATAAQEFQRYPMPYPEIANELHKFLTMTTRTLARSAAMSRIPVVVVFDELDKIADPDRVQDFLNTVKSLFSLEIGGCLFLVSVSDDALSRFDRRGLPVRDALDSTFDAVVPVEYLNLDDATALIADRVAGLPDPFIALLHTLGGGLPRELLRYTRALVRHRDEKGLAAISQAMVGDELRAKARGLGAVIARRGLVEPYASDLMRFVNDNTAPQYAALLTAISSPPLAPATDNSTEQLADALHLQMETLGFLYYCATVLQVFDDLKERGFERRRASFDTLASARQLFGVNARLAWLTVGSFRREWSMTEVVPPDLTGPADHASAPRVQPDGL</sequence>
<reference evidence="3 4" key="1">
    <citation type="submission" date="2021-01" db="EMBL/GenBank/DDBJ databases">
        <title>Actinoplanes sp. nov. LDG1-06 isolated from lichen.</title>
        <authorList>
            <person name="Saeng-In P."/>
            <person name="Phongsopitanun W."/>
            <person name="Kanchanasin P."/>
            <person name="Yuki M."/>
            <person name="Kudo T."/>
            <person name="Ohkuma M."/>
            <person name="Tanasupawat S."/>
        </authorList>
    </citation>
    <scope>NUCLEOTIDE SEQUENCE [LARGE SCALE GENOMIC DNA]</scope>
    <source>
        <strain evidence="3 4">LDG1-06</strain>
    </source>
</reference>
<feature type="transmembrane region" description="Helical" evidence="2">
    <location>
        <begin position="140"/>
        <end position="161"/>
    </location>
</feature>
<comment type="caution">
    <text evidence="3">The sequence shown here is derived from an EMBL/GenBank/DDBJ whole genome shotgun (WGS) entry which is preliminary data.</text>
</comment>
<feature type="transmembrane region" description="Helical" evidence="2">
    <location>
        <begin position="495"/>
        <end position="514"/>
    </location>
</feature>
<feature type="transmembrane region" description="Helical" evidence="2">
    <location>
        <begin position="252"/>
        <end position="271"/>
    </location>
</feature>
<evidence type="ECO:0008006" key="5">
    <source>
        <dbReference type="Google" id="ProtNLM"/>
    </source>
</evidence>
<keyword evidence="2" id="KW-0472">Membrane</keyword>
<evidence type="ECO:0000256" key="1">
    <source>
        <dbReference type="SAM" id="MobiDB-lite"/>
    </source>
</evidence>
<dbReference type="Proteomes" id="UP000632138">
    <property type="component" value="Unassembled WGS sequence"/>
</dbReference>
<accession>A0ABS2A7Z2</accession>
<evidence type="ECO:0000256" key="2">
    <source>
        <dbReference type="SAM" id="Phobius"/>
    </source>
</evidence>
<name>A0ABS2A7Z2_9ACTN</name>
<protein>
    <recommendedName>
        <fullName evidence="5">KAP NTPase domain-containing protein</fullName>
    </recommendedName>
</protein>
<feature type="transmembrane region" description="Helical" evidence="2">
    <location>
        <begin position="283"/>
        <end position="304"/>
    </location>
</feature>
<dbReference type="InterPro" id="IPR027417">
    <property type="entry name" value="P-loop_NTPase"/>
</dbReference>
<keyword evidence="2" id="KW-1133">Transmembrane helix</keyword>
<evidence type="ECO:0000313" key="4">
    <source>
        <dbReference type="Proteomes" id="UP000632138"/>
    </source>
</evidence>
<dbReference type="RefSeq" id="WP_203375880.1">
    <property type="nucleotide sequence ID" value="NZ_JAENHP010000003.1"/>
</dbReference>
<feature type="transmembrane region" description="Helical" evidence="2">
    <location>
        <begin position="216"/>
        <end position="240"/>
    </location>
</feature>
<feature type="transmembrane region" description="Helical" evidence="2">
    <location>
        <begin position="182"/>
        <end position="204"/>
    </location>
</feature>
<keyword evidence="2" id="KW-0812">Transmembrane</keyword>
<dbReference type="EMBL" id="JAENHP010000003">
    <property type="protein sequence ID" value="MBM2615952.1"/>
    <property type="molecule type" value="Genomic_DNA"/>
</dbReference>
<feature type="transmembrane region" description="Helical" evidence="2">
    <location>
        <begin position="526"/>
        <end position="548"/>
    </location>
</feature>
<feature type="transmembrane region" description="Helical" evidence="2">
    <location>
        <begin position="108"/>
        <end position="128"/>
    </location>
</feature>
<feature type="region of interest" description="Disordered" evidence="1">
    <location>
        <begin position="915"/>
        <end position="935"/>
    </location>
</feature>
<keyword evidence="4" id="KW-1185">Reference proteome</keyword>
<organism evidence="3 4">
    <name type="scientific">Paractinoplanes ovalisporus</name>
    <dbReference type="NCBI Taxonomy" id="2810368"/>
    <lineage>
        <taxon>Bacteria</taxon>
        <taxon>Bacillati</taxon>
        <taxon>Actinomycetota</taxon>
        <taxon>Actinomycetes</taxon>
        <taxon>Micromonosporales</taxon>
        <taxon>Micromonosporaceae</taxon>
        <taxon>Paractinoplanes</taxon>
    </lineage>
</organism>